<proteinExistence type="predicted"/>
<dbReference type="InterPro" id="IPR009040">
    <property type="entry name" value="Ferritin-like_diiron"/>
</dbReference>
<evidence type="ECO:0000259" key="2">
    <source>
        <dbReference type="PROSITE" id="PS50905"/>
    </source>
</evidence>
<dbReference type="EMBL" id="JADBEK010000001">
    <property type="protein sequence ID" value="MBE1588332.1"/>
    <property type="molecule type" value="Genomic_DNA"/>
</dbReference>
<feature type="domain" description="Ferritin-like diiron" evidence="2">
    <location>
        <begin position="1"/>
        <end position="43"/>
    </location>
</feature>
<comment type="caution">
    <text evidence="3">The sequence shown here is derived from an EMBL/GenBank/DDBJ whole genome shotgun (WGS) entry which is preliminary data.</text>
</comment>
<dbReference type="InterPro" id="IPR003251">
    <property type="entry name" value="Rr_diiron-bd_dom"/>
</dbReference>
<feature type="region of interest" description="Disordered" evidence="1">
    <location>
        <begin position="1"/>
        <end position="29"/>
    </location>
</feature>
<keyword evidence="4" id="KW-1185">Reference proteome</keyword>
<gene>
    <name evidence="3" type="ORF">H4W80_006590</name>
</gene>
<name>A0ABR9M600_9ACTN</name>
<dbReference type="Pfam" id="PF02915">
    <property type="entry name" value="Rubrerythrin"/>
    <property type="match status" value="1"/>
</dbReference>
<dbReference type="Gene3D" id="1.20.1260.10">
    <property type="match status" value="1"/>
</dbReference>
<feature type="compositionally biased region" description="Basic and acidic residues" evidence="1">
    <location>
        <begin position="20"/>
        <end position="29"/>
    </location>
</feature>
<dbReference type="Proteomes" id="UP000633509">
    <property type="component" value="Unassembled WGS sequence"/>
</dbReference>
<accession>A0ABR9M600</accession>
<dbReference type="InterPro" id="IPR012347">
    <property type="entry name" value="Ferritin-like"/>
</dbReference>
<dbReference type="InterPro" id="IPR009078">
    <property type="entry name" value="Ferritin-like_SF"/>
</dbReference>
<organism evidence="3 4">
    <name type="scientific">Nonomuraea angiospora</name>
    <dbReference type="NCBI Taxonomy" id="46172"/>
    <lineage>
        <taxon>Bacteria</taxon>
        <taxon>Bacillati</taxon>
        <taxon>Actinomycetota</taxon>
        <taxon>Actinomycetes</taxon>
        <taxon>Streptosporangiales</taxon>
        <taxon>Streptosporangiaceae</taxon>
        <taxon>Nonomuraea</taxon>
    </lineage>
</organism>
<evidence type="ECO:0000313" key="4">
    <source>
        <dbReference type="Proteomes" id="UP000633509"/>
    </source>
</evidence>
<sequence length="43" mass="4694">MYPTFAKRAKAAGDSQAAERFSHNAEDEAGHARAFQKALDQLS</sequence>
<evidence type="ECO:0000256" key="1">
    <source>
        <dbReference type="SAM" id="MobiDB-lite"/>
    </source>
</evidence>
<dbReference type="SUPFAM" id="SSF47240">
    <property type="entry name" value="Ferritin-like"/>
    <property type="match status" value="1"/>
</dbReference>
<evidence type="ECO:0000313" key="3">
    <source>
        <dbReference type="EMBL" id="MBE1588332.1"/>
    </source>
</evidence>
<reference evidence="3 4" key="1">
    <citation type="submission" date="2020-10" db="EMBL/GenBank/DDBJ databases">
        <title>Sequencing the genomes of 1000 actinobacteria strains.</title>
        <authorList>
            <person name="Klenk H.-P."/>
        </authorList>
    </citation>
    <scope>NUCLEOTIDE SEQUENCE [LARGE SCALE GENOMIC DNA]</scope>
    <source>
        <strain evidence="3 4">DSM 43173</strain>
    </source>
</reference>
<dbReference type="PROSITE" id="PS50905">
    <property type="entry name" value="FERRITIN_LIKE"/>
    <property type="match status" value="1"/>
</dbReference>
<protein>
    <submittedName>
        <fullName evidence="3">Rubrerythrin</fullName>
    </submittedName>
</protein>